<dbReference type="OrthoDB" id="3734164at2"/>
<keyword evidence="4" id="KW-1185">Reference proteome</keyword>
<name>A0A1R4JSB3_9ACTN</name>
<evidence type="ECO:0000313" key="3">
    <source>
        <dbReference type="EMBL" id="SJN34685.1"/>
    </source>
</evidence>
<evidence type="ECO:0000313" key="4">
    <source>
        <dbReference type="Proteomes" id="UP000188342"/>
    </source>
</evidence>
<dbReference type="AlphaFoldDB" id="A0A1R4JSB3"/>
<dbReference type="Pfam" id="PF07853">
    <property type="entry name" value="DUF1648"/>
    <property type="match status" value="1"/>
</dbReference>
<evidence type="ECO:0000259" key="2">
    <source>
        <dbReference type="Pfam" id="PF07853"/>
    </source>
</evidence>
<protein>
    <recommendedName>
        <fullName evidence="2">DUF1648 domain-containing protein</fullName>
    </recommendedName>
</protein>
<organism evidence="3 4">
    <name type="scientific">Luteococcus japonicus LSP_Lj1</name>
    <dbReference type="NCBI Taxonomy" id="1255658"/>
    <lineage>
        <taxon>Bacteria</taxon>
        <taxon>Bacillati</taxon>
        <taxon>Actinomycetota</taxon>
        <taxon>Actinomycetes</taxon>
        <taxon>Propionibacteriales</taxon>
        <taxon>Propionibacteriaceae</taxon>
        <taxon>Luteococcus</taxon>
    </lineage>
</organism>
<sequence>MNGTANNVEFVDHPPARVYWLPALVCLLCAAGGAALVWSVRDQLPDPVATHWGADGRPDGFTPLDRVVWTHLAITLGLSLPMIGLGAALKQARSIAPVTAGMGAFLACVFFGGTWTQRGLTTEQVGDEWWSAAVGAVAALVVGALVWLATRASNVVVPASTALPAGAPTVTGPTNGRFAWTGRLVTGKAVYWFFGLASLPVIALVVLFAALGNVGGAIAMAATLLVVVVSFQMMLAPITIDSRGLRTAGPIRWVNIPLGTIISAEVGRTVSPMGDFGGYGLRGALFDGSRGLVTAEAHTLLVHQAGKPPMYITVADPDTAAATLNTLLQRQRTGR</sequence>
<keyword evidence="1" id="KW-1133">Transmembrane helix</keyword>
<reference evidence="3 4" key="1">
    <citation type="submission" date="2017-02" db="EMBL/GenBank/DDBJ databases">
        <authorList>
            <person name="Peterson S.W."/>
        </authorList>
    </citation>
    <scope>NUCLEOTIDE SEQUENCE [LARGE SCALE GENOMIC DNA]</scope>
    <source>
        <strain evidence="3 4">LSP_Lj1</strain>
    </source>
</reference>
<keyword evidence="1" id="KW-0472">Membrane</keyword>
<accession>A0A1R4JSB3</accession>
<dbReference type="Proteomes" id="UP000188342">
    <property type="component" value="Unassembled WGS sequence"/>
</dbReference>
<dbReference type="EMBL" id="FUKQ01000035">
    <property type="protein sequence ID" value="SJN34685.1"/>
    <property type="molecule type" value="Genomic_DNA"/>
</dbReference>
<dbReference type="STRING" id="1255658.FM114_09110"/>
<feature type="transmembrane region" description="Helical" evidence="1">
    <location>
        <begin position="190"/>
        <end position="211"/>
    </location>
</feature>
<gene>
    <name evidence="3" type="ORF">FM114_09110</name>
</gene>
<keyword evidence="1" id="KW-0812">Transmembrane</keyword>
<dbReference type="RefSeq" id="WP_094764845.1">
    <property type="nucleotide sequence ID" value="NZ_FUKQ01000035.1"/>
</dbReference>
<feature type="domain" description="DUF1648" evidence="2">
    <location>
        <begin position="28"/>
        <end position="64"/>
    </location>
</feature>
<feature type="transmembrane region" description="Helical" evidence="1">
    <location>
        <begin position="18"/>
        <end position="38"/>
    </location>
</feature>
<feature type="transmembrane region" description="Helical" evidence="1">
    <location>
        <begin position="129"/>
        <end position="149"/>
    </location>
</feature>
<proteinExistence type="predicted"/>
<feature type="transmembrane region" description="Helical" evidence="1">
    <location>
        <begin position="95"/>
        <end position="117"/>
    </location>
</feature>
<evidence type="ECO:0000256" key="1">
    <source>
        <dbReference type="SAM" id="Phobius"/>
    </source>
</evidence>
<dbReference type="InterPro" id="IPR012867">
    <property type="entry name" value="DUF1648"/>
</dbReference>
<feature type="transmembrane region" description="Helical" evidence="1">
    <location>
        <begin position="68"/>
        <end position="88"/>
    </location>
</feature>
<feature type="transmembrane region" description="Helical" evidence="1">
    <location>
        <begin position="217"/>
        <end position="236"/>
    </location>
</feature>